<dbReference type="InterPro" id="IPR011990">
    <property type="entry name" value="TPR-like_helical_dom_sf"/>
</dbReference>
<accession>A0A9W7B125</accession>
<evidence type="ECO:0000313" key="4">
    <source>
        <dbReference type="Proteomes" id="UP001165160"/>
    </source>
</evidence>
<dbReference type="PANTHER" id="PTHR46512">
    <property type="entry name" value="PEPTIDYLPROLYL ISOMERASE"/>
    <property type="match status" value="1"/>
</dbReference>
<feature type="repeat" description="TPR" evidence="1">
    <location>
        <begin position="94"/>
        <end position="127"/>
    </location>
</feature>
<dbReference type="SUPFAM" id="SSF48452">
    <property type="entry name" value="TPR-like"/>
    <property type="match status" value="1"/>
</dbReference>
<organism evidence="3 4">
    <name type="scientific">Triparma verrucosa</name>
    <dbReference type="NCBI Taxonomy" id="1606542"/>
    <lineage>
        <taxon>Eukaryota</taxon>
        <taxon>Sar</taxon>
        <taxon>Stramenopiles</taxon>
        <taxon>Ochrophyta</taxon>
        <taxon>Bolidophyceae</taxon>
        <taxon>Parmales</taxon>
        <taxon>Triparmaceae</taxon>
        <taxon>Triparma</taxon>
    </lineage>
</organism>
<comment type="caution">
    <text evidence="3">The sequence shown here is derived from an EMBL/GenBank/DDBJ whole genome shotgun (WGS) entry which is preliminary data.</text>
</comment>
<dbReference type="InterPro" id="IPR019734">
    <property type="entry name" value="TPR_rpt"/>
</dbReference>
<protein>
    <submittedName>
        <fullName evidence="3">Uncharacterized protein</fullName>
    </submittedName>
</protein>
<evidence type="ECO:0000256" key="1">
    <source>
        <dbReference type="PROSITE-ProRule" id="PRU00339"/>
    </source>
</evidence>
<name>A0A9W7B125_9STRA</name>
<dbReference type="AlphaFoldDB" id="A0A9W7B125"/>
<dbReference type="InterPro" id="IPR050754">
    <property type="entry name" value="FKBP4/5/8-like"/>
</dbReference>
<proteinExistence type="predicted"/>
<gene>
    <name evidence="3" type="ORF">TrVE_jg596</name>
</gene>
<keyword evidence="4" id="KW-1185">Reference proteome</keyword>
<feature type="region of interest" description="Disordered" evidence="2">
    <location>
        <begin position="176"/>
        <end position="196"/>
    </location>
</feature>
<evidence type="ECO:0000313" key="3">
    <source>
        <dbReference type="EMBL" id="GMH82446.1"/>
    </source>
</evidence>
<dbReference type="EMBL" id="BRXX01000015">
    <property type="protein sequence ID" value="GMH82446.1"/>
    <property type="molecule type" value="Genomic_DNA"/>
</dbReference>
<feature type="compositionally biased region" description="Basic and acidic residues" evidence="2">
    <location>
        <begin position="176"/>
        <end position="189"/>
    </location>
</feature>
<dbReference type="Proteomes" id="UP001165160">
    <property type="component" value="Unassembled WGS sequence"/>
</dbReference>
<keyword evidence="1" id="KW-0802">TPR repeat</keyword>
<sequence length="196" mass="21519">MSAAAPLPSTVPEKISFATALKNEGNEFFKAAEYKKAAKCYKKVFLYINGLHGSDSQMKGFMQAMGASSRWDDTDDNVKVGGTEDEEAIKKLKVDVNANLSMAYLKLEDWSKALQYADASLAVDPTSSKSIYRKGLALHNLQRNDQALPLLVQANEADPSNKSIARTLQVVRKAMKEKAKGDKQKEKEMFSGAFGS</sequence>
<dbReference type="PROSITE" id="PS50005">
    <property type="entry name" value="TPR"/>
    <property type="match status" value="1"/>
</dbReference>
<reference evidence="4" key="1">
    <citation type="journal article" date="2023" name="Commun. Biol.">
        <title>Genome analysis of Parmales, the sister group of diatoms, reveals the evolutionary specialization of diatoms from phago-mixotrophs to photoautotrophs.</title>
        <authorList>
            <person name="Ban H."/>
            <person name="Sato S."/>
            <person name="Yoshikawa S."/>
            <person name="Yamada K."/>
            <person name="Nakamura Y."/>
            <person name="Ichinomiya M."/>
            <person name="Sato N."/>
            <person name="Blanc-Mathieu R."/>
            <person name="Endo H."/>
            <person name="Kuwata A."/>
            <person name="Ogata H."/>
        </authorList>
    </citation>
    <scope>NUCLEOTIDE SEQUENCE [LARGE SCALE GENOMIC DNA]</scope>
    <source>
        <strain evidence="4">NIES 3699</strain>
    </source>
</reference>
<dbReference type="SMART" id="SM00028">
    <property type="entry name" value="TPR"/>
    <property type="match status" value="3"/>
</dbReference>
<evidence type="ECO:0000256" key="2">
    <source>
        <dbReference type="SAM" id="MobiDB-lite"/>
    </source>
</evidence>
<dbReference type="Gene3D" id="1.25.40.10">
    <property type="entry name" value="Tetratricopeptide repeat domain"/>
    <property type="match status" value="1"/>
</dbReference>